<evidence type="ECO:0000313" key="2">
    <source>
        <dbReference type="Proteomes" id="UP000005601"/>
    </source>
</evidence>
<proteinExistence type="predicted"/>
<gene>
    <name evidence="1" type="ORF">HPHPP11B_0487</name>
</gene>
<comment type="caution">
    <text evidence="1">The sequence shown here is derived from an EMBL/GenBank/DDBJ whole genome shotgun (WGS) entry which is preliminary data.</text>
</comment>
<dbReference type="AlphaFoldDB" id="I9YMC4"/>
<reference evidence="1 2" key="1">
    <citation type="submission" date="2012-05" db="EMBL/GenBank/DDBJ databases">
        <title>Genome sequence of Helicobacter pylori Hp P-11b.</title>
        <authorList>
            <person name="Blanchard T.G."/>
            <person name="Czinn S.J."/>
            <person name="McCracken C."/>
            <person name="Abolude K."/>
            <person name="Maroo A."/>
            <person name="Santana-Cruz I."/>
            <person name="Tallon L.J."/>
            <person name="Ficke F.W.F."/>
        </authorList>
    </citation>
    <scope>NUCLEOTIDE SEQUENCE [LARGE SCALE GENOMIC DNA]</scope>
    <source>
        <strain evidence="1 2">Hp P-11b</strain>
    </source>
</reference>
<sequence>MFLFFCLGCVSNFNEDTYTLDLVLEKKIQASRKGEITQDNVPIITAIATHLNDVDSGTYYDHEYFLVEIFTQNNDWIDDGYISYELFGTKPTGSEPLWVREITKDEFDGILETTNRWSRAFLLAFNKLDYLAVQEAKLELDAYSLGKIVFNFAYQVPLPQF</sequence>
<protein>
    <submittedName>
        <fullName evidence="1">Uncharacterized protein</fullName>
    </submittedName>
</protein>
<organism evidence="1 2">
    <name type="scientific">Helicobacter pylori Hp P-11b</name>
    <dbReference type="NCBI Taxonomy" id="992106"/>
    <lineage>
        <taxon>Bacteria</taxon>
        <taxon>Pseudomonadati</taxon>
        <taxon>Campylobacterota</taxon>
        <taxon>Epsilonproteobacteria</taxon>
        <taxon>Campylobacterales</taxon>
        <taxon>Helicobacteraceae</taxon>
        <taxon>Helicobacter</taxon>
    </lineage>
</organism>
<dbReference type="Proteomes" id="UP000005601">
    <property type="component" value="Unassembled WGS sequence"/>
</dbReference>
<evidence type="ECO:0000313" key="1">
    <source>
        <dbReference type="EMBL" id="EJC29915.1"/>
    </source>
</evidence>
<dbReference type="PATRIC" id="fig|992106.3.peg.470"/>
<dbReference type="EMBL" id="AKQH01000003">
    <property type="protein sequence ID" value="EJC29915.1"/>
    <property type="molecule type" value="Genomic_DNA"/>
</dbReference>
<accession>I9YMC4</accession>
<name>I9YMC4_HELPX</name>